<organism evidence="10 11">
    <name type="scientific">Paenibacillus barengoltzii J12</name>
    <dbReference type="NCBI Taxonomy" id="935846"/>
    <lineage>
        <taxon>Bacteria</taxon>
        <taxon>Bacillati</taxon>
        <taxon>Bacillota</taxon>
        <taxon>Bacilli</taxon>
        <taxon>Bacillales</taxon>
        <taxon>Paenibacillaceae</taxon>
        <taxon>Paenibacillus</taxon>
    </lineage>
</organism>
<name>A0ABY1LZ93_9BACL</name>
<keyword evidence="3" id="KW-0309">Germination</keyword>
<feature type="domain" description="Spore germination protein N-terminal" evidence="9">
    <location>
        <begin position="26"/>
        <end position="199"/>
    </location>
</feature>
<keyword evidence="5" id="KW-0472">Membrane</keyword>
<evidence type="ECO:0000313" key="11">
    <source>
        <dbReference type="Proteomes" id="UP000192939"/>
    </source>
</evidence>
<evidence type="ECO:0000259" key="9">
    <source>
        <dbReference type="Pfam" id="PF25198"/>
    </source>
</evidence>
<dbReference type="NCBIfam" id="TIGR02887">
    <property type="entry name" value="spore_ger_x_C"/>
    <property type="match status" value="1"/>
</dbReference>
<dbReference type="PANTHER" id="PTHR35789">
    <property type="entry name" value="SPORE GERMINATION PROTEIN B3"/>
    <property type="match status" value="1"/>
</dbReference>
<dbReference type="InterPro" id="IPR046953">
    <property type="entry name" value="Spore_GerAC-like_C"/>
</dbReference>
<evidence type="ECO:0000256" key="5">
    <source>
        <dbReference type="ARBA" id="ARBA00023136"/>
    </source>
</evidence>
<dbReference type="RefSeq" id="WP_176221957.1">
    <property type="nucleotide sequence ID" value="NZ_FXAE01000030.1"/>
</dbReference>
<keyword evidence="7" id="KW-0449">Lipoprotein</keyword>
<comment type="similarity">
    <text evidence="2">Belongs to the GerABKC lipoprotein family.</text>
</comment>
<gene>
    <name evidence="10" type="ORF">SAMN02744124_02798</name>
</gene>
<evidence type="ECO:0000256" key="6">
    <source>
        <dbReference type="ARBA" id="ARBA00023139"/>
    </source>
</evidence>
<reference evidence="10 11" key="1">
    <citation type="submission" date="2017-04" db="EMBL/GenBank/DDBJ databases">
        <authorList>
            <person name="Varghese N."/>
            <person name="Submissions S."/>
        </authorList>
    </citation>
    <scope>NUCLEOTIDE SEQUENCE [LARGE SCALE GENOMIC DNA]</scope>
    <source>
        <strain evidence="10 11">J12</strain>
    </source>
</reference>
<dbReference type="EMBL" id="FXAE01000030">
    <property type="protein sequence ID" value="SMF39456.1"/>
    <property type="molecule type" value="Genomic_DNA"/>
</dbReference>
<keyword evidence="11" id="KW-1185">Reference proteome</keyword>
<evidence type="ECO:0000256" key="3">
    <source>
        <dbReference type="ARBA" id="ARBA00022544"/>
    </source>
</evidence>
<accession>A0ABY1LZ93</accession>
<dbReference type="Gene3D" id="6.20.190.10">
    <property type="entry name" value="Nutrient germinant receptor protein C, domain 1"/>
    <property type="match status" value="1"/>
</dbReference>
<evidence type="ECO:0000256" key="2">
    <source>
        <dbReference type="ARBA" id="ARBA00007886"/>
    </source>
</evidence>
<keyword evidence="6" id="KW-0564">Palmitate</keyword>
<keyword evidence="4" id="KW-0732">Signal</keyword>
<evidence type="ECO:0000256" key="4">
    <source>
        <dbReference type="ARBA" id="ARBA00022729"/>
    </source>
</evidence>
<dbReference type="Proteomes" id="UP000192939">
    <property type="component" value="Unassembled WGS sequence"/>
</dbReference>
<evidence type="ECO:0000259" key="8">
    <source>
        <dbReference type="Pfam" id="PF05504"/>
    </source>
</evidence>
<dbReference type="Pfam" id="PF05504">
    <property type="entry name" value="Spore_GerAC"/>
    <property type="match status" value="1"/>
</dbReference>
<feature type="domain" description="Spore germination GerAC-like C-terminal" evidence="8">
    <location>
        <begin position="225"/>
        <end position="390"/>
    </location>
</feature>
<sequence length="404" mass="46710">MYRQEKRFFLASISLALILLLTGCWNRNELNELSIVLAMGIDKKDELYEVSLQVVNPNQMSRKQSSERTPTFVLSMRSDSISEAIRKMVGMSSRRLYMSHMQILFVDEATAREGMHEPLDWLLRNNEIRPVFDLIIVRDHSAKEALTFVTSTELFPALDMHKALKLSYKSWAPNIYSQAKEFLESLNKDGVEPVITGLKLGEQADKAQKMDNVKQSPQHANYFFSGMGVFQEDRLVGWMNPSESRAYNYLTNHVDNSLFKVECPNAKEHFTLDVIRPKTKYDPKIVNDHPVLDATVYIEANINELRCKKVDLNKEEDLLKLQKIAADQYVEAINRGIRKAQSLGTDIFGFGEAFHRAYPAKWHVWKNDWDKRFEELDVNLRVTLQIKRNGKIVSPYGMPQNKQE</sequence>
<proteinExistence type="inferred from homology"/>
<dbReference type="InterPro" id="IPR008844">
    <property type="entry name" value="Spore_GerAC-like"/>
</dbReference>
<comment type="subcellular location">
    <subcellularLocation>
        <location evidence="1">Membrane</location>
        <topology evidence="1">Lipid-anchor</topology>
    </subcellularLocation>
</comment>
<dbReference type="Gene3D" id="3.30.300.210">
    <property type="entry name" value="Nutrient germinant receptor protein C, domain 3"/>
    <property type="match status" value="1"/>
</dbReference>
<evidence type="ECO:0000313" key="10">
    <source>
        <dbReference type="EMBL" id="SMF39456.1"/>
    </source>
</evidence>
<evidence type="ECO:0000256" key="7">
    <source>
        <dbReference type="ARBA" id="ARBA00023288"/>
    </source>
</evidence>
<dbReference type="InterPro" id="IPR038501">
    <property type="entry name" value="Spore_GerAC_C_sf"/>
</dbReference>
<dbReference type="PROSITE" id="PS51257">
    <property type="entry name" value="PROKAR_LIPOPROTEIN"/>
    <property type="match status" value="1"/>
</dbReference>
<protein>
    <submittedName>
        <fullName evidence="10">Spore germination protein KC</fullName>
    </submittedName>
</protein>
<dbReference type="InterPro" id="IPR057336">
    <property type="entry name" value="GerAC_N"/>
</dbReference>
<dbReference type="Pfam" id="PF25198">
    <property type="entry name" value="Spore_GerAC_N"/>
    <property type="match status" value="1"/>
</dbReference>
<comment type="caution">
    <text evidence="10">The sequence shown here is derived from an EMBL/GenBank/DDBJ whole genome shotgun (WGS) entry which is preliminary data.</text>
</comment>
<dbReference type="PANTHER" id="PTHR35789:SF1">
    <property type="entry name" value="SPORE GERMINATION PROTEIN B3"/>
    <property type="match status" value="1"/>
</dbReference>
<evidence type="ECO:0000256" key="1">
    <source>
        <dbReference type="ARBA" id="ARBA00004635"/>
    </source>
</evidence>